<dbReference type="SUPFAM" id="SSF88713">
    <property type="entry name" value="Glycoside hydrolase/deacetylase"/>
    <property type="match status" value="1"/>
</dbReference>
<dbReference type="GO" id="GO:0005975">
    <property type="term" value="P:carbohydrate metabolic process"/>
    <property type="evidence" value="ECO:0007669"/>
    <property type="project" value="InterPro"/>
</dbReference>
<dbReference type="Proteomes" id="UP000823928">
    <property type="component" value="Unassembled WGS sequence"/>
</dbReference>
<dbReference type="GO" id="GO:0016787">
    <property type="term" value="F:hydrolase activity"/>
    <property type="evidence" value="ECO:0007669"/>
    <property type="project" value="UniProtKB-KW"/>
</dbReference>
<keyword evidence="4" id="KW-0460">Magnesium</keyword>
<evidence type="ECO:0000256" key="2">
    <source>
        <dbReference type="ARBA" id="ARBA00022723"/>
    </source>
</evidence>
<sequence length="280" mass="31797">MSNKKFILNADDFGMNQDFNRAVLEGYNYGFLRSASICANGHAFESAVNEILPECQDLGLGVHLNIIEGKSLTHAECLTDNQGNFNKGYLWFILNSGKKEVISAIEREFRAQIEKVISASKVDHIDSHVHVHAIPGIFRLTARLAKEYNIPYIRTQHEEFYTVAGSRKNYTPAFMINIIKIILLNTFTAQNKKTAKEFNLKTNDYLIGVGYTGMMDSKTLEYGLKAIEDDNIVTECLIHPCKYTNKKSDNHSDEFAITQDKMLKDTIYRLGYEITNCKSL</sequence>
<accession>A0A9D1JNC1</accession>
<evidence type="ECO:0000256" key="3">
    <source>
        <dbReference type="ARBA" id="ARBA00022801"/>
    </source>
</evidence>
<dbReference type="GO" id="GO:0019213">
    <property type="term" value="F:deacetylase activity"/>
    <property type="evidence" value="ECO:0007669"/>
    <property type="project" value="TreeGrafter"/>
</dbReference>
<dbReference type="GO" id="GO:0046872">
    <property type="term" value="F:metal ion binding"/>
    <property type="evidence" value="ECO:0007669"/>
    <property type="project" value="UniProtKB-KW"/>
</dbReference>
<comment type="cofactor">
    <cofactor evidence="1">
        <name>Mg(2+)</name>
        <dbReference type="ChEBI" id="CHEBI:18420"/>
    </cofactor>
</comment>
<evidence type="ECO:0000256" key="5">
    <source>
        <dbReference type="ARBA" id="ARBA00023277"/>
    </source>
</evidence>
<organism evidence="6 7">
    <name type="scientific">Candidatus Scatousia excrementigallinarum</name>
    <dbReference type="NCBI Taxonomy" id="2840935"/>
    <lineage>
        <taxon>Bacteria</taxon>
        <taxon>Candidatus Scatousia</taxon>
    </lineage>
</organism>
<reference evidence="6" key="1">
    <citation type="submission" date="2020-10" db="EMBL/GenBank/DDBJ databases">
        <authorList>
            <person name="Gilroy R."/>
        </authorList>
    </citation>
    <scope>NUCLEOTIDE SEQUENCE</scope>
    <source>
        <strain evidence="6">6276</strain>
    </source>
</reference>
<gene>
    <name evidence="6" type="ORF">IAC10_05480</name>
</gene>
<evidence type="ECO:0000313" key="6">
    <source>
        <dbReference type="EMBL" id="HIS36065.1"/>
    </source>
</evidence>
<proteinExistence type="predicted"/>
<reference evidence="6" key="2">
    <citation type="journal article" date="2021" name="PeerJ">
        <title>Extensive microbial diversity within the chicken gut microbiome revealed by metagenomics and culture.</title>
        <authorList>
            <person name="Gilroy R."/>
            <person name="Ravi A."/>
            <person name="Getino M."/>
            <person name="Pursley I."/>
            <person name="Horton D.L."/>
            <person name="Alikhan N.F."/>
            <person name="Baker D."/>
            <person name="Gharbi K."/>
            <person name="Hall N."/>
            <person name="Watson M."/>
            <person name="Adriaenssens E.M."/>
            <person name="Foster-Nyarko E."/>
            <person name="Jarju S."/>
            <person name="Secka A."/>
            <person name="Antonio M."/>
            <person name="Oren A."/>
            <person name="Chaudhuri R.R."/>
            <person name="La Ragione R."/>
            <person name="Hildebrand F."/>
            <person name="Pallen M.J."/>
        </authorList>
    </citation>
    <scope>NUCLEOTIDE SEQUENCE</scope>
    <source>
        <strain evidence="6">6276</strain>
    </source>
</reference>
<evidence type="ECO:0000256" key="4">
    <source>
        <dbReference type="ARBA" id="ARBA00022842"/>
    </source>
</evidence>
<evidence type="ECO:0000313" key="7">
    <source>
        <dbReference type="Proteomes" id="UP000823928"/>
    </source>
</evidence>
<dbReference type="InterPro" id="IPR011330">
    <property type="entry name" value="Glyco_hydro/deAcase_b/a-brl"/>
</dbReference>
<evidence type="ECO:0000256" key="1">
    <source>
        <dbReference type="ARBA" id="ARBA00001946"/>
    </source>
</evidence>
<dbReference type="EMBL" id="DVIU01000114">
    <property type="protein sequence ID" value="HIS36065.1"/>
    <property type="molecule type" value="Genomic_DNA"/>
</dbReference>
<keyword evidence="2" id="KW-0479">Metal-binding</keyword>
<comment type="caution">
    <text evidence="6">The sequence shown here is derived from an EMBL/GenBank/DDBJ whole genome shotgun (WGS) entry which is preliminary data.</text>
</comment>
<dbReference type="Gene3D" id="3.20.20.370">
    <property type="entry name" value="Glycoside hydrolase/deacetylase"/>
    <property type="match status" value="1"/>
</dbReference>
<dbReference type="PANTHER" id="PTHR31609">
    <property type="entry name" value="YDJC DEACETYLASE FAMILY MEMBER"/>
    <property type="match status" value="1"/>
</dbReference>
<name>A0A9D1JNC1_9BACT</name>
<keyword evidence="3" id="KW-0378">Hydrolase</keyword>
<dbReference type="AlphaFoldDB" id="A0A9D1JNC1"/>
<protein>
    <submittedName>
        <fullName evidence="6">ChbG/HpnK family deacetylase</fullName>
    </submittedName>
</protein>
<keyword evidence="5" id="KW-0119">Carbohydrate metabolism</keyword>
<dbReference type="PANTHER" id="PTHR31609:SF1">
    <property type="entry name" value="CARBOHYDRATE DEACETYLASE"/>
    <property type="match status" value="1"/>
</dbReference>
<dbReference type="InterPro" id="IPR006879">
    <property type="entry name" value="YdjC-like"/>
</dbReference>
<dbReference type="Pfam" id="PF04794">
    <property type="entry name" value="YdjC"/>
    <property type="match status" value="1"/>
</dbReference>